<evidence type="ECO:0000313" key="18">
    <source>
        <dbReference type="Proteomes" id="UP000193431"/>
    </source>
</evidence>
<dbReference type="Gene3D" id="3.90.320.10">
    <property type="match status" value="1"/>
</dbReference>
<keyword evidence="5 14" id="KW-0347">Helicase</keyword>
<dbReference type="InterPro" id="IPR011604">
    <property type="entry name" value="PDDEXK-like_dom_sf"/>
</dbReference>
<keyword evidence="18" id="KW-1185">Reference proteome</keyword>
<dbReference type="GO" id="GO:0004527">
    <property type="term" value="F:exonuclease activity"/>
    <property type="evidence" value="ECO:0007669"/>
    <property type="project" value="UniProtKB-KW"/>
</dbReference>
<evidence type="ECO:0000256" key="6">
    <source>
        <dbReference type="ARBA" id="ARBA00022839"/>
    </source>
</evidence>
<gene>
    <name evidence="17" type="ORF">BST97_12965</name>
</gene>
<keyword evidence="3" id="KW-0227">DNA damage</keyword>
<reference evidence="17 18" key="1">
    <citation type="submission" date="2016-11" db="EMBL/GenBank/DDBJ databases">
        <title>Trade-off between light-utilization and light-protection in marine flavobacteria.</title>
        <authorList>
            <person name="Kumagai Y."/>
        </authorList>
    </citation>
    <scope>NUCLEOTIDE SEQUENCE [LARGE SCALE GENOMIC DNA]</scope>
    <source>
        <strain evidence="17 18">JCM 13191</strain>
    </source>
</reference>
<keyword evidence="1" id="KW-0540">Nuclease</keyword>
<feature type="binding site" evidence="14">
    <location>
        <begin position="10"/>
        <end position="17"/>
    </location>
    <ligand>
        <name>ATP</name>
        <dbReference type="ChEBI" id="CHEBI:30616"/>
    </ligand>
</feature>
<keyword evidence="4 14" id="KW-0378">Hydrolase</keyword>
<evidence type="ECO:0000256" key="3">
    <source>
        <dbReference type="ARBA" id="ARBA00022763"/>
    </source>
</evidence>
<evidence type="ECO:0000259" key="15">
    <source>
        <dbReference type="PROSITE" id="PS51198"/>
    </source>
</evidence>
<keyword evidence="8" id="KW-0238">DNA-binding</keyword>
<dbReference type="SUPFAM" id="SSF52540">
    <property type="entry name" value="P-loop containing nucleoside triphosphate hydrolases"/>
    <property type="match status" value="1"/>
</dbReference>
<organism evidence="17 18">
    <name type="scientific">Nonlabens spongiae</name>
    <dbReference type="NCBI Taxonomy" id="331648"/>
    <lineage>
        <taxon>Bacteria</taxon>
        <taxon>Pseudomonadati</taxon>
        <taxon>Bacteroidota</taxon>
        <taxon>Flavobacteriia</taxon>
        <taxon>Flavobacteriales</taxon>
        <taxon>Flavobacteriaceae</taxon>
        <taxon>Nonlabens</taxon>
    </lineage>
</organism>
<dbReference type="STRING" id="331648.BST97_12965"/>
<keyword evidence="6" id="KW-0269">Exonuclease</keyword>
<dbReference type="InterPro" id="IPR027417">
    <property type="entry name" value="P-loop_NTPase"/>
</dbReference>
<comment type="catalytic activity">
    <reaction evidence="13">
        <text>ATP + H2O = ADP + phosphate + H(+)</text>
        <dbReference type="Rhea" id="RHEA:13065"/>
        <dbReference type="ChEBI" id="CHEBI:15377"/>
        <dbReference type="ChEBI" id="CHEBI:15378"/>
        <dbReference type="ChEBI" id="CHEBI:30616"/>
        <dbReference type="ChEBI" id="CHEBI:43474"/>
        <dbReference type="ChEBI" id="CHEBI:456216"/>
        <dbReference type="EC" id="5.6.2.4"/>
    </reaction>
</comment>
<protein>
    <recommendedName>
        <fullName evidence="12">DNA 3'-5' helicase</fullName>
        <ecNumber evidence="12">5.6.2.4</ecNumber>
    </recommendedName>
</protein>
<evidence type="ECO:0000256" key="10">
    <source>
        <dbReference type="ARBA" id="ARBA00023235"/>
    </source>
</evidence>
<dbReference type="EMBL" id="CP019344">
    <property type="protein sequence ID" value="ARN78827.1"/>
    <property type="molecule type" value="Genomic_DNA"/>
</dbReference>
<dbReference type="InterPro" id="IPR014016">
    <property type="entry name" value="UvrD-like_ATP-bd"/>
</dbReference>
<dbReference type="Pfam" id="PF00580">
    <property type="entry name" value="UvrD-helicase"/>
    <property type="match status" value="1"/>
</dbReference>
<proteinExistence type="predicted"/>
<dbReference type="GO" id="GO:0005829">
    <property type="term" value="C:cytosol"/>
    <property type="evidence" value="ECO:0007669"/>
    <property type="project" value="TreeGrafter"/>
</dbReference>
<dbReference type="Proteomes" id="UP000193431">
    <property type="component" value="Chromosome"/>
</dbReference>
<dbReference type="GO" id="GO:0016887">
    <property type="term" value="F:ATP hydrolysis activity"/>
    <property type="evidence" value="ECO:0007669"/>
    <property type="project" value="RHEA"/>
</dbReference>
<dbReference type="GO" id="GO:0000725">
    <property type="term" value="P:recombinational repair"/>
    <property type="evidence" value="ECO:0007669"/>
    <property type="project" value="TreeGrafter"/>
</dbReference>
<dbReference type="RefSeq" id="WP_085767633.1">
    <property type="nucleotide sequence ID" value="NZ_CP019344.1"/>
</dbReference>
<keyword evidence="9" id="KW-0234">DNA repair</keyword>
<accession>A0A1W6MML7</accession>
<evidence type="ECO:0000256" key="4">
    <source>
        <dbReference type="ARBA" id="ARBA00022801"/>
    </source>
</evidence>
<evidence type="ECO:0000256" key="11">
    <source>
        <dbReference type="ARBA" id="ARBA00034617"/>
    </source>
</evidence>
<keyword evidence="7 14" id="KW-0067">ATP-binding</keyword>
<comment type="catalytic activity">
    <reaction evidence="11">
        <text>Couples ATP hydrolysis with the unwinding of duplex DNA by translocating in the 3'-5' direction.</text>
        <dbReference type="EC" id="5.6.2.4"/>
    </reaction>
</comment>
<dbReference type="PANTHER" id="PTHR11070:SF67">
    <property type="entry name" value="DNA 3'-5' HELICASE"/>
    <property type="match status" value="1"/>
</dbReference>
<evidence type="ECO:0000256" key="8">
    <source>
        <dbReference type="ARBA" id="ARBA00023125"/>
    </source>
</evidence>
<dbReference type="AlphaFoldDB" id="A0A1W6MML7"/>
<dbReference type="GO" id="GO:0043138">
    <property type="term" value="F:3'-5' DNA helicase activity"/>
    <property type="evidence" value="ECO:0007669"/>
    <property type="project" value="UniProtKB-EC"/>
</dbReference>
<evidence type="ECO:0000256" key="14">
    <source>
        <dbReference type="PROSITE-ProRule" id="PRU00560"/>
    </source>
</evidence>
<evidence type="ECO:0000313" key="17">
    <source>
        <dbReference type="EMBL" id="ARN78827.1"/>
    </source>
</evidence>
<keyword evidence="2 14" id="KW-0547">Nucleotide-binding</keyword>
<dbReference type="PROSITE" id="PS51217">
    <property type="entry name" value="UVRD_HELICASE_CTER"/>
    <property type="match status" value="1"/>
</dbReference>
<dbReference type="GO" id="GO:0003677">
    <property type="term" value="F:DNA binding"/>
    <property type="evidence" value="ECO:0007669"/>
    <property type="project" value="UniProtKB-KW"/>
</dbReference>
<dbReference type="PANTHER" id="PTHR11070">
    <property type="entry name" value="UVRD / RECB / PCRA DNA HELICASE FAMILY MEMBER"/>
    <property type="match status" value="1"/>
</dbReference>
<name>A0A1W6MML7_9FLAO</name>
<evidence type="ECO:0000256" key="12">
    <source>
        <dbReference type="ARBA" id="ARBA00034808"/>
    </source>
</evidence>
<dbReference type="InterPro" id="IPR014017">
    <property type="entry name" value="DNA_helicase_UvrD-like_C"/>
</dbReference>
<feature type="domain" description="UvrD-like helicase ATP-binding" evidence="15">
    <location>
        <begin position="1"/>
        <end position="470"/>
    </location>
</feature>
<dbReference type="InterPro" id="IPR000212">
    <property type="entry name" value="DNA_helicase_UvrD/REP"/>
</dbReference>
<dbReference type="Pfam" id="PF13361">
    <property type="entry name" value="UvrD_C"/>
    <property type="match status" value="1"/>
</dbReference>
<keyword evidence="10" id="KW-0413">Isomerase</keyword>
<dbReference type="GO" id="GO:0005524">
    <property type="term" value="F:ATP binding"/>
    <property type="evidence" value="ECO:0007669"/>
    <property type="project" value="UniProtKB-UniRule"/>
</dbReference>
<feature type="domain" description="UvrD-like helicase C-terminal" evidence="16">
    <location>
        <begin position="482"/>
        <end position="735"/>
    </location>
</feature>
<sequence length="1049" mass="119925">MNAPTTFYSASAGSGKTFTLARDYLTRLFESPTHNAYRNILAVTFTNKAVAEMKERVLEYLFEFTKELIPESLSAVANHIQEKTGLDDEAFRLKAQNIHNRLLHDYSAFDIVTIDAFNHRILRTFSRDLKLPDGFEVELDVNNLIAKAVHKVIARAGEDKELTDLLISFSLFKINEGKSWDIEYDLMKVGELIAQENHYSHLELLKSKSPKDFKSLQKVLKQDIEDIENHLASAAAMLREKAASLNLTATDFKGGSRSPFNLVVKTSQGDLSVKPDTASVKNLLAGDLYTAKMDGSTRASIEEMEEDLSAFAKAYQENWGMFSFKQDVIKNLVPLSVLNEIYQEIENIKNDEKIVPIYEFNGLLAREVKNQPAPFIYERLGERYKHFFIDEFQDTSTMQWENMEPLVSNALQQETTSGKRGSLMLVGDAKQSIYRWRGGDLDQFLKLLNVPQLFMLEKKQESLAFNWRSYDNIIDFNNSFFEFYSDYLENGAYQELYQKHLKQKNRKRPGGFIQIDFLDKANFQDDEDAGIYPTHVHDLVLQAQGNGFALGEICILVRTNKQGNEIANYLISQQIAVVSGDSLLVQHSLKVQVLDSLMRLLNNPEQQELKFDFLLAYARYIQMDDVASFVESNKNLELDKLLNEVCGEEVDGVSAFAKASLFQSAELLSFKLGLNKEPDTRLQTFLNLIHEFEMGKDVSLSAFLEYWDIKRSSLSVPAMHDRDAVQIMTIHKSKGLEFPVIIAPHVDSPLMDTKRDQAWIPVSDQEFHSFKEVLIPVKKDLALYPEPLPEVYHIQAQKSQMDHINLLYVAFTRCREQLYIACKEKPEPRNSASSPSQSQLLKRFVLSQDFSSHSAEGYERFLSGIEIRKSTPKEEQAAQIITEQIRSNESKQIEVSTKKGMLWATGRDASIASGNRLHYYLSLVKNADDVPAVLDIIEKESDLNNEEKHSFSCSIMELVTHKKTQAFFNSDAEVFTEKALLLDDGSKQIIDRLHIDQGKITIIDFKTGEQREEHVYQVQRYQKTLEEIGYNKFETYLIYTDDIEVVAIS</sequence>
<evidence type="ECO:0000256" key="2">
    <source>
        <dbReference type="ARBA" id="ARBA00022741"/>
    </source>
</evidence>
<evidence type="ECO:0000256" key="1">
    <source>
        <dbReference type="ARBA" id="ARBA00022722"/>
    </source>
</evidence>
<evidence type="ECO:0000259" key="16">
    <source>
        <dbReference type="PROSITE" id="PS51217"/>
    </source>
</evidence>
<evidence type="ECO:0000256" key="13">
    <source>
        <dbReference type="ARBA" id="ARBA00048988"/>
    </source>
</evidence>
<dbReference type="Gene3D" id="3.40.50.300">
    <property type="entry name" value="P-loop containing nucleotide triphosphate hydrolases"/>
    <property type="match status" value="4"/>
</dbReference>
<dbReference type="OrthoDB" id="9810135at2"/>
<evidence type="ECO:0000256" key="7">
    <source>
        <dbReference type="ARBA" id="ARBA00022840"/>
    </source>
</evidence>
<evidence type="ECO:0000256" key="9">
    <source>
        <dbReference type="ARBA" id="ARBA00023204"/>
    </source>
</evidence>
<dbReference type="PROSITE" id="PS51198">
    <property type="entry name" value="UVRD_HELICASE_ATP_BIND"/>
    <property type="match status" value="1"/>
</dbReference>
<evidence type="ECO:0000256" key="5">
    <source>
        <dbReference type="ARBA" id="ARBA00022806"/>
    </source>
</evidence>
<dbReference type="EC" id="5.6.2.4" evidence="12"/>